<evidence type="ECO:0000313" key="2">
    <source>
        <dbReference type="EMBL" id="ORZ34213.1"/>
    </source>
</evidence>
<feature type="region of interest" description="Disordered" evidence="1">
    <location>
        <begin position="33"/>
        <end position="135"/>
    </location>
</feature>
<gene>
    <name evidence="2" type="ORF">BCR44DRAFT_1436797</name>
</gene>
<name>A0A1Y2HKJ6_9FUNG</name>
<keyword evidence="3" id="KW-1185">Reference proteome</keyword>
<evidence type="ECO:0000313" key="3">
    <source>
        <dbReference type="Proteomes" id="UP000193411"/>
    </source>
</evidence>
<feature type="compositionally biased region" description="Polar residues" evidence="1">
    <location>
        <begin position="101"/>
        <end position="113"/>
    </location>
</feature>
<protein>
    <submittedName>
        <fullName evidence="2">Uncharacterized protein</fullName>
    </submittedName>
</protein>
<accession>A0A1Y2HKJ6</accession>
<evidence type="ECO:0000256" key="1">
    <source>
        <dbReference type="SAM" id="MobiDB-lite"/>
    </source>
</evidence>
<sequence length="135" mass="13965">MRIACVLFSNVSHQLCTNPNEIIDPKQHTIHSAAPIAVPPKSLADSAPRFKDPNGAGVGISPNSATSPELLDMPCGPVKPSAPPSLTNSATLGKDAPPPTLNENDGSPSSNPEATPGILKRFLSGDPSGVVPWDR</sequence>
<dbReference type="EMBL" id="MCFL01000030">
    <property type="protein sequence ID" value="ORZ34213.1"/>
    <property type="molecule type" value="Genomic_DNA"/>
</dbReference>
<dbReference type="AlphaFoldDB" id="A0A1Y2HKJ6"/>
<organism evidence="2 3">
    <name type="scientific">Catenaria anguillulae PL171</name>
    <dbReference type="NCBI Taxonomy" id="765915"/>
    <lineage>
        <taxon>Eukaryota</taxon>
        <taxon>Fungi</taxon>
        <taxon>Fungi incertae sedis</taxon>
        <taxon>Blastocladiomycota</taxon>
        <taxon>Blastocladiomycetes</taxon>
        <taxon>Blastocladiales</taxon>
        <taxon>Catenariaceae</taxon>
        <taxon>Catenaria</taxon>
    </lineage>
</organism>
<proteinExistence type="predicted"/>
<comment type="caution">
    <text evidence="2">The sequence shown here is derived from an EMBL/GenBank/DDBJ whole genome shotgun (WGS) entry which is preliminary data.</text>
</comment>
<reference evidence="2 3" key="1">
    <citation type="submission" date="2016-07" db="EMBL/GenBank/DDBJ databases">
        <title>Pervasive Adenine N6-methylation of Active Genes in Fungi.</title>
        <authorList>
            <consortium name="DOE Joint Genome Institute"/>
            <person name="Mondo S.J."/>
            <person name="Dannebaum R.O."/>
            <person name="Kuo R.C."/>
            <person name="Labutti K."/>
            <person name="Haridas S."/>
            <person name="Kuo A."/>
            <person name="Salamov A."/>
            <person name="Ahrendt S.R."/>
            <person name="Lipzen A."/>
            <person name="Sullivan W."/>
            <person name="Andreopoulos W.B."/>
            <person name="Clum A."/>
            <person name="Lindquist E."/>
            <person name="Daum C."/>
            <person name="Ramamoorthy G.K."/>
            <person name="Gryganskyi A."/>
            <person name="Culley D."/>
            <person name="Magnuson J.K."/>
            <person name="James T.Y."/>
            <person name="O'Malley M.A."/>
            <person name="Stajich J.E."/>
            <person name="Spatafora J.W."/>
            <person name="Visel A."/>
            <person name="Grigoriev I.V."/>
        </authorList>
    </citation>
    <scope>NUCLEOTIDE SEQUENCE [LARGE SCALE GENOMIC DNA]</scope>
    <source>
        <strain evidence="2 3">PL171</strain>
    </source>
</reference>
<dbReference type="Proteomes" id="UP000193411">
    <property type="component" value="Unassembled WGS sequence"/>
</dbReference>